<evidence type="ECO:0000256" key="5">
    <source>
        <dbReference type="ARBA" id="ARBA00023242"/>
    </source>
</evidence>
<dbReference type="PROSITE" id="PS51294">
    <property type="entry name" value="HTH_MYB"/>
    <property type="match status" value="3"/>
</dbReference>
<evidence type="ECO:0000256" key="4">
    <source>
        <dbReference type="ARBA" id="ARBA00023163"/>
    </source>
</evidence>
<evidence type="ECO:0000256" key="2">
    <source>
        <dbReference type="ARBA" id="ARBA00023015"/>
    </source>
</evidence>
<comment type="subcellular location">
    <subcellularLocation>
        <location evidence="1">Nucleus</location>
    </subcellularLocation>
</comment>
<feature type="domain" description="HTH myb-type" evidence="8">
    <location>
        <begin position="437"/>
        <end position="486"/>
    </location>
</feature>
<gene>
    <name evidence="9" type="ORF">WN48_02694</name>
</gene>
<dbReference type="Proteomes" id="UP000250275">
    <property type="component" value="Unassembled WGS sequence"/>
</dbReference>
<dbReference type="SMART" id="SM00717">
    <property type="entry name" value="SANT"/>
    <property type="match status" value="5"/>
</dbReference>
<keyword evidence="4" id="KW-0804">Transcription</keyword>
<dbReference type="InterPro" id="IPR009057">
    <property type="entry name" value="Homeodomain-like_sf"/>
</dbReference>
<dbReference type="GO" id="GO:0042796">
    <property type="term" value="P:snRNA transcription by RNA polymerase III"/>
    <property type="evidence" value="ECO:0007669"/>
    <property type="project" value="TreeGrafter"/>
</dbReference>
<feature type="domain" description="HTH myb-type" evidence="8">
    <location>
        <begin position="267"/>
        <end position="323"/>
    </location>
</feature>
<evidence type="ECO:0000259" key="8">
    <source>
        <dbReference type="PROSITE" id="PS51294"/>
    </source>
</evidence>
<dbReference type="PROSITE" id="PS50090">
    <property type="entry name" value="MYB_LIKE"/>
    <property type="match status" value="3"/>
</dbReference>
<dbReference type="InterPro" id="IPR001005">
    <property type="entry name" value="SANT/Myb"/>
</dbReference>
<reference evidence="9 10" key="1">
    <citation type="submission" date="2015-07" db="EMBL/GenBank/DDBJ databases">
        <title>The genome of Eufriesea mexicana.</title>
        <authorList>
            <person name="Pan H."/>
            <person name="Kapheim K."/>
        </authorList>
    </citation>
    <scope>NUCLEOTIDE SEQUENCE [LARGE SCALE GENOMIC DNA]</scope>
    <source>
        <strain evidence="9">0111107269</strain>
        <tissue evidence="9">Whole body</tissue>
    </source>
</reference>
<evidence type="ECO:0000313" key="9">
    <source>
        <dbReference type="EMBL" id="OAD57120.1"/>
    </source>
</evidence>
<feature type="domain" description="Myb-like" evidence="6">
    <location>
        <begin position="321"/>
        <end position="375"/>
    </location>
</feature>
<dbReference type="AlphaFoldDB" id="A0A310SBT7"/>
<dbReference type="InterPro" id="IPR017930">
    <property type="entry name" value="Myb_dom"/>
</dbReference>
<feature type="domain" description="HTH myb-type" evidence="8">
    <location>
        <begin position="376"/>
        <end position="431"/>
    </location>
</feature>
<dbReference type="EMBL" id="KQ761768">
    <property type="protein sequence ID" value="OAD57120.1"/>
    <property type="molecule type" value="Genomic_DNA"/>
</dbReference>
<evidence type="ECO:0000256" key="1">
    <source>
        <dbReference type="ARBA" id="ARBA00004123"/>
    </source>
</evidence>
<dbReference type="OrthoDB" id="2143914at2759"/>
<dbReference type="PROSITE" id="PS51293">
    <property type="entry name" value="SANT"/>
    <property type="match status" value="1"/>
</dbReference>
<dbReference type="GO" id="GO:0042795">
    <property type="term" value="P:snRNA transcription by RNA polymerase II"/>
    <property type="evidence" value="ECO:0007669"/>
    <property type="project" value="TreeGrafter"/>
</dbReference>
<dbReference type="Pfam" id="PF13921">
    <property type="entry name" value="Myb_DNA-bind_6"/>
    <property type="match status" value="2"/>
</dbReference>
<keyword evidence="10" id="KW-1185">Reference proteome</keyword>
<name>A0A310SBT7_9HYME</name>
<feature type="domain" description="Myb-like" evidence="6">
    <location>
        <begin position="267"/>
        <end position="319"/>
    </location>
</feature>
<dbReference type="GO" id="GO:0000978">
    <property type="term" value="F:RNA polymerase II cis-regulatory region sequence-specific DNA binding"/>
    <property type="evidence" value="ECO:0007669"/>
    <property type="project" value="TreeGrafter"/>
</dbReference>
<dbReference type="PANTHER" id="PTHR46621">
    <property type="entry name" value="SNRNA-ACTIVATING PROTEIN COMPLEX SUBUNIT 4"/>
    <property type="match status" value="1"/>
</dbReference>
<dbReference type="GO" id="GO:0005634">
    <property type="term" value="C:nucleus"/>
    <property type="evidence" value="ECO:0007669"/>
    <property type="project" value="UniProtKB-SubCell"/>
</dbReference>
<dbReference type="InterPro" id="IPR017884">
    <property type="entry name" value="SANT_dom"/>
</dbReference>
<proteinExistence type="predicted"/>
<keyword evidence="5" id="KW-0539">Nucleus</keyword>
<protein>
    <submittedName>
        <fullName evidence="9">Myb-like protein L</fullName>
    </submittedName>
</protein>
<dbReference type="Gene3D" id="1.10.10.60">
    <property type="entry name" value="Homeodomain-like"/>
    <property type="match status" value="4"/>
</dbReference>
<keyword evidence="2" id="KW-0805">Transcription regulation</keyword>
<dbReference type="GO" id="GO:0019185">
    <property type="term" value="C:snRNA-activating protein complex"/>
    <property type="evidence" value="ECO:0007669"/>
    <property type="project" value="TreeGrafter"/>
</dbReference>
<evidence type="ECO:0000256" key="3">
    <source>
        <dbReference type="ARBA" id="ARBA00023125"/>
    </source>
</evidence>
<dbReference type="InterPro" id="IPR051575">
    <property type="entry name" value="Myb-like_DNA-bd"/>
</dbReference>
<dbReference type="Pfam" id="PF00249">
    <property type="entry name" value="Myb_DNA-binding"/>
    <property type="match status" value="1"/>
</dbReference>
<evidence type="ECO:0000259" key="6">
    <source>
        <dbReference type="PROSITE" id="PS50090"/>
    </source>
</evidence>
<feature type="domain" description="SANT" evidence="7">
    <location>
        <begin position="275"/>
        <end position="323"/>
    </location>
</feature>
<accession>A0A310SBT7</accession>
<dbReference type="SUPFAM" id="SSF46689">
    <property type="entry name" value="Homeodomain-like"/>
    <property type="match status" value="3"/>
</dbReference>
<dbReference type="CDD" id="cd00167">
    <property type="entry name" value="SANT"/>
    <property type="match status" value="4"/>
</dbReference>
<dbReference type="PANTHER" id="PTHR46621:SF1">
    <property type="entry name" value="SNRNA-ACTIVATING PROTEIN COMPLEX SUBUNIT 4"/>
    <property type="match status" value="1"/>
</dbReference>
<organism evidence="9 10">
    <name type="scientific">Eufriesea mexicana</name>
    <dbReference type="NCBI Taxonomy" id="516756"/>
    <lineage>
        <taxon>Eukaryota</taxon>
        <taxon>Metazoa</taxon>
        <taxon>Ecdysozoa</taxon>
        <taxon>Arthropoda</taxon>
        <taxon>Hexapoda</taxon>
        <taxon>Insecta</taxon>
        <taxon>Pterygota</taxon>
        <taxon>Neoptera</taxon>
        <taxon>Endopterygota</taxon>
        <taxon>Hymenoptera</taxon>
        <taxon>Apocrita</taxon>
        <taxon>Aculeata</taxon>
        <taxon>Apoidea</taxon>
        <taxon>Anthophila</taxon>
        <taxon>Apidae</taxon>
        <taxon>Eufriesea</taxon>
    </lineage>
</organism>
<dbReference type="GO" id="GO:0001006">
    <property type="term" value="F:RNA polymerase III type 3 promoter sequence-specific DNA binding"/>
    <property type="evidence" value="ECO:0007669"/>
    <property type="project" value="TreeGrafter"/>
</dbReference>
<keyword evidence="3" id="KW-0238">DNA-binding</keyword>
<evidence type="ECO:0000259" key="7">
    <source>
        <dbReference type="PROSITE" id="PS51293"/>
    </source>
</evidence>
<feature type="domain" description="Myb-like" evidence="6">
    <location>
        <begin position="437"/>
        <end position="479"/>
    </location>
</feature>
<evidence type="ECO:0000313" key="10">
    <source>
        <dbReference type="Proteomes" id="UP000250275"/>
    </source>
</evidence>
<sequence>MSTLLDVNNDNDLVKMLLLKSILSTEREAEDYFKNISKVNDAELIDNSNICIKDQINILQKKCQNKNDFMECNIENCNDMLQFNEQIISLLLDLKRHITSALQECERKLTIIERSLQKYMVGDTKVLICNPGMPYFKDKHYFFASNNEDEILKENHKELQLRNLPKFSPWTEKERNVLLKAIRKEPIMDVLCTQKIKCSKIDNGMLKLKGKIDKSRKATTQFSSTDFLELINPLQKREFDWFKISSTYFEDIHSPLDCHVMWNVFLHAKINKNYWTKSEDAKLKEIVKKCKFQNWDKIAKDLNTGRTAYQCFIRYNTTKKLPKIKNCTWENEEDKRLSKLIEIFKIGDFIPWGEIANWTLNRTKQQIYFRWTYSLAPYLIKGRFTKMEDKILKNAITLYGTNFRKISAAMMPNRSTVQLHDRYQTLSTNQIANWNLWTLEEDTKLLNFFEHIGPNWSMIAKEFSCKTRTQLRHRYTALQKYIKREKMTLHKQFFNSESNRNNSSDIMFKKMASTDHSDVDASSFENINNNPQHVKLQSKCYKKLCIQTINQGNILFNNFEKKYFPSIFNSEVTQIYNIPIMYATRATLLSFKNLMYLKRLNEKDNNSSKSFIQSPEFQKMFNLLESRIEQLFKYPIGLSKTVLPEVYVMDTFSYNDITSKRKISETLD</sequence>